<dbReference type="AlphaFoldDB" id="L0B0H9"/>
<protein>
    <submittedName>
        <fullName evidence="2">Signal peptide-containing protein</fullName>
    </submittedName>
</protein>
<keyword evidence="1" id="KW-0732">Signal</keyword>
<gene>
    <name evidence="2" type="ORF">BEWA_007290</name>
</gene>
<dbReference type="RefSeq" id="XP_004830986.1">
    <property type="nucleotide sequence ID" value="XM_004830929.1"/>
</dbReference>
<accession>L0B0H9</accession>
<sequence length="88" mass="9942">MKIAKRSFLLFIYTIVCVLPTSQAALFGCSSDKRRCLNSCDERHRTSVFSFASRSACKARCILTECVLYPNSEKKSEHPADRLRGFSS</sequence>
<feature type="chain" id="PRO_5003939985" evidence="1">
    <location>
        <begin position="25"/>
        <end position="88"/>
    </location>
</feature>
<evidence type="ECO:0000313" key="2">
    <source>
        <dbReference type="EMBL" id="AFZ81320.1"/>
    </source>
</evidence>
<dbReference type="eggNOG" id="ENOG502QXNH">
    <property type="taxonomic scope" value="Eukaryota"/>
</dbReference>
<dbReference type="KEGG" id="beq:BEWA_007290"/>
<reference evidence="2 3" key="1">
    <citation type="journal article" date="2012" name="BMC Genomics">
        <title>Comparative genomic analysis and phylogenetic position of Theileria equi.</title>
        <authorList>
            <person name="Kappmeyer L.S."/>
            <person name="Thiagarajan M."/>
            <person name="Herndon D.R."/>
            <person name="Ramsay J.D."/>
            <person name="Caler E."/>
            <person name="Djikeng A."/>
            <person name="Gillespie J.J."/>
            <person name="Lau A.O."/>
            <person name="Roalson E.H."/>
            <person name="Silva J.C."/>
            <person name="Silva M.G."/>
            <person name="Suarez C.E."/>
            <person name="Ueti M.W."/>
            <person name="Nene V.M."/>
            <person name="Mealey R.H."/>
            <person name="Knowles D.P."/>
            <person name="Brayton K.A."/>
        </authorList>
    </citation>
    <scope>NUCLEOTIDE SEQUENCE [LARGE SCALE GENOMIC DNA]</scope>
    <source>
        <strain evidence="2 3">WA</strain>
    </source>
</reference>
<dbReference type="OrthoDB" id="10318977at2759"/>
<dbReference type="PROSITE" id="PS51257">
    <property type="entry name" value="PROKAR_LIPOPROTEIN"/>
    <property type="match status" value="1"/>
</dbReference>
<proteinExistence type="predicted"/>
<dbReference type="GeneID" id="15805653"/>
<evidence type="ECO:0000313" key="3">
    <source>
        <dbReference type="Proteomes" id="UP000031512"/>
    </source>
</evidence>
<name>L0B0H9_THEEQ</name>
<evidence type="ECO:0000256" key="1">
    <source>
        <dbReference type="SAM" id="SignalP"/>
    </source>
</evidence>
<organism evidence="2 3">
    <name type="scientific">Theileria equi strain WA</name>
    <dbReference type="NCBI Taxonomy" id="1537102"/>
    <lineage>
        <taxon>Eukaryota</taxon>
        <taxon>Sar</taxon>
        <taxon>Alveolata</taxon>
        <taxon>Apicomplexa</taxon>
        <taxon>Aconoidasida</taxon>
        <taxon>Piroplasmida</taxon>
        <taxon>Theileriidae</taxon>
        <taxon>Theileria</taxon>
    </lineage>
</organism>
<dbReference type="VEuPathDB" id="PiroplasmaDB:BEWA_007290"/>
<dbReference type="Proteomes" id="UP000031512">
    <property type="component" value="Chromosome 3"/>
</dbReference>
<feature type="signal peptide" evidence="1">
    <location>
        <begin position="1"/>
        <end position="24"/>
    </location>
</feature>
<keyword evidence="3" id="KW-1185">Reference proteome</keyword>
<dbReference type="EMBL" id="CP001670">
    <property type="protein sequence ID" value="AFZ81320.1"/>
    <property type="molecule type" value="Genomic_DNA"/>
</dbReference>